<evidence type="ECO:0000256" key="1">
    <source>
        <dbReference type="ARBA" id="ARBA00023015"/>
    </source>
</evidence>
<keyword evidence="3" id="KW-0804">Transcription</keyword>
<accession>A0A0D7CKQ9</accession>
<dbReference type="InterPro" id="IPR046532">
    <property type="entry name" value="DUF6597"/>
</dbReference>
<evidence type="ECO:0000313" key="5">
    <source>
        <dbReference type="EMBL" id="KIZ16037.1"/>
    </source>
</evidence>
<organism evidence="5 6">
    <name type="scientific">Streptomyces natalensis ATCC 27448</name>
    <dbReference type="NCBI Taxonomy" id="1240678"/>
    <lineage>
        <taxon>Bacteria</taxon>
        <taxon>Bacillati</taxon>
        <taxon>Actinomycetota</taxon>
        <taxon>Actinomycetes</taxon>
        <taxon>Kitasatosporales</taxon>
        <taxon>Streptomycetaceae</taxon>
        <taxon>Streptomyces</taxon>
    </lineage>
</organism>
<sequence length="231" mass="25128">MPGAVVWTQSRDTDAGADIRVLPDGCMDLIWTGRRLLVAGPDTAAHMVPVRAGDAYSGVRFAPGTGPCVLGIAAHELRDRRVPLDELWPQRQEREVAERIWGAADRTAALEAVAAGAVASSARRGRTRRDRVPEAVLWGVRHRLTVRELARELTLSERQLHRRCLEAFGYGPKTLDRVLRLARALDRARAGLPFAQVASLAGYADQAHLAREVRALAGVPLGRLLADESAG</sequence>
<dbReference type="PANTHER" id="PTHR46796:SF15">
    <property type="entry name" value="BLL1074 PROTEIN"/>
    <property type="match status" value="1"/>
</dbReference>
<keyword evidence="1" id="KW-0805">Transcription regulation</keyword>
<dbReference type="InterPro" id="IPR018062">
    <property type="entry name" value="HTH_AraC-typ_CS"/>
</dbReference>
<evidence type="ECO:0000313" key="6">
    <source>
        <dbReference type="Proteomes" id="UP000032458"/>
    </source>
</evidence>
<feature type="domain" description="HTH araC/xylS-type" evidence="4">
    <location>
        <begin position="130"/>
        <end position="227"/>
    </location>
</feature>
<evidence type="ECO:0000256" key="2">
    <source>
        <dbReference type="ARBA" id="ARBA00023125"/>
    </source>
</evidence>
<proteinExistence type="predicted"/>
<dbReference type="RefSeq" id="WP_044366269.1">
    <property type="nucleotide sequence ID" value="NZ_JRKI01000029.1"/>
</dbReference>
<dbReference type="Gene3D" id="1.10.10.60">
    <property type="entry name" value="Homeodomain-like"/>
    <property type="match status" value="1"/>
</dbReference>
<reference evidence="5 6" key="1">
    <citation type="submission" date="2014-09" db="EMBL/GenBank/DDBJ databases">
        <title>Draft genome sequence of Streptomyces natalensis ATCC 27448, producer of the antifungal pimaricin.</title>
        <authorList>
            <person name="Mendes M.V."/>
            <person name="Beites T."/>
            <person name="Pires S."/>
            <person name="Santos C.L."/>
            <person name="Moradas-Ferreira P."/>
        </authorList>
    </citation>
    <scope>NUCLEOTIDE SEQUENCE [LARGE SCALE GENOMIC DNA]</scope>
    <source>
        <strain evidence="5 6">ATCC 27448</strain>
    </source>
</reference>
<dbReference type="EMBL" id="JRKI01000029">
    <property type="protein sequence ID" value="KIZ16037.1"/>
    <property type="molecule type" value="Genomic_DNA"/>
</dbReference>
<dbReference type="PROSITE" id="PS00041">
    <property type="entry name" value="HTH_ARAC_FAMILY_1"/>
    <property type="match status" value="1"/>
</dbReference>
<evidence type="ECO:0000256" key="3">
    <source>
        <dbReference type="ARBA" id="ARBA00023163"/>
    </source>
</evidence>
<dbReference type="Pfam" id="PF20240">
    <property type="entry name" value="DUF6597"/>
    <property type="match status" value="1"/>
</dbReference>
<dbReference type="AlphaFoldDB" id="A0A0D7CKQ9"/>
<comment type="caution">
    <text evidence="5">The sequence shown here is derived from an EMBL/GenBank/DDBJ whole genome shotgun (WGS) entry which is preliminary data.</text>
</comment>
<dbReference type="InterPro" id="IPR050204">
    <property type="entry name" value="AraC_XylS_family_regulators"/>
</dbReference>
<protein>
    <submittedName>
        <fullName evidence="5">AraC family transcriptional regulator</fullName>
    </submittedName>
</protein>
<dbReference type="PATRIC" id="fig|1240678.4.peg.4829"/>
<dbReference type="InterPro" id="IPR018060">
    <property type="entry name" value="HTH_AraC"/>
</dbReference>
<dbReference type="Pfam" id="PF12833">
    <property type="entry name" value="HTH_18"/>
    <property type="match status" value="1"/>
</dbReference>
<dbReference type="SMART" id="SM00342">
    <property type="entry name" value="HTH_ARAC"/>
    <property type="match status" value="1"/>
</dbReference>
<dbReference type="GO" id="GO:0003700">
    <property type="term" value="F:DNA-binding transcription factor activity"/>
    <property type="evidence" value="ECO:0007669"/>
    <property type="project" value="InterPro"/>
</dbReference>
<dbReference type="PANTHER" id="PTHR46796">
    <property type="entry name" value="HTH-TYPE TRANSCRIPTIONAL ACTIVATOR RHAS-RELATED"/>
    <property type="match status" value="1"/>
</dbReference>
<keyword evidence="6" id="KW-1185">Reference proteome</keyword>
<keyword evidence="2" id="KW-0238">DNA-binding</keyword>
<evidence type="ECO:0000259" key="4">
    <source>
        <dbReference type="PROSITE" id="PS01124"/>
    </source>
</evidence>
<dbReference type="GO" id="GO:0043565">
    <property type="term" value="F:sequence-specific DNA binding"/>
    <property type="evidence" value="ECO:0007669"/>
    <property type="project" value="InterPro"/>
</dbReference>
<name>A0A0D7CKQ9_9ACTN</name>
<dbReference type="PROSITE" id="PS01124">
    <property type="entry name" value="HTH_ARAC_FAMILY_2"/>
    <property type="match status" value="1"/>
</dbReference>
<gene>
    <name evidence="5" type="ORF">SNA_22665</name>
</gene>
<dbReference type="Proteomes" id="UP000032458">
    <property type="component" value="Unassembled WGS sequence"/>
</dbReference>